<dbReference type="PANTHER" id="PTHR33602:SF1">
    <property type="entry name" value="REGULATORY PROTEIN RECX FAMILY PROTEIN"/>
    <property type="match status" value="1"/>
</dbReference>
<dbReference type="Gene3D" id="1.10.10.10">
    <property type="entry name" value="Winged helix-like DNA-binding domain superfamily/Winged helix DNA-binding domain"/>
    <property type="match status" value="3"/>
</dbReference>
<dbReference type="Pfam" id="PF21981">
    <property type="entry name" value="RecX_HTH3"/>
    <property type="match status" value="1"/>
</dbReference>
<comment type="subcellular location">
    <subcellularLocation>
        <location evidence="1">Cytoplasm</location>
    </subcellularLocation>
</comment>
<dbReference type="InterPro" id="IPR003783">
    <property type="entry name" value="Regulatory_RecX"/>
</dbReference>
<organism evidence="8 9">
    <name type="scientific">Coffea arabica</name>
    <name type="common">Arabian coffee</name>
    <dbReference type="NCBI Taxonomy" id="13443"/>
    <lineage>
        <taxon>Eukaryota</taxon>
        <taxon>Viridiplantae</taxon>
        <taxon>Streptophyta</taxon>
        <taxon>Embryophyta</taxon>
        <taxon>Tracheophyta</taxon>
        <taxon>Spermatophyta</taxon>
        <taxon>Magnoliopsida</taxon>
        <taxon>eudicotyledons</taxon>
        <taxon>Gunneridae</taxon>
        <taxon>Pentapetalae</taxon>
        <taxon>asterids</taxon>
        <taxon>lamiids</taxon>
        <taxon>Gentianales</taxon>
        <taxon>Rubiaceae</taxon>
        <taxon>Ixoroideae</taxon>
        <taxon>Gardenieae complex</taxon>
        <taxon>Bertiereae - Coffeeae clade</taxon>
        <taxon>Coffeeae</taxon>
        <taxon>Coffea</taxon>
    </lineage>
</organism>
<evidence type="ECO:0000259" key="7">
    <source>
        <dbReference type="Pfam" id="PF21982"/>
    </source>
</evidence>
<dbReference type="Proteomes" id="UP001652660">
    <property type="component" value="Chromosome 5e"/>
</dbReference>
<dbReference type="AlphaFoldDB" id="A0A6P6S748"/>
<name>A0A6P6S748_COFAR</name>
<protein>
    <recommendedName>
        <fullName evidence="3">Regulatory protein RecX</fullName>
    </recommendedName>
</protein>
<proteinExistence type="inferred from homology"/>
<evidence type="ECO:0000313" key="9">
    <source>
        <dbReference type="RefSeq" id="XP_027061721.2"/>
    </source>
</evidence>
<dbReference type="HAMAP" id="MF_01114">
    <property type="entry name" value="RecX"/>
    <property type="match status" value="1"/>
</dbReference>
<feature type="domain" description="RecX third three-helical" evidence="6">
    <location>
        <begin position="543"/>
        <end position="586"/>
    </location>
</feature>
<feature type="domain" description="RecX second three-helical" evidence="5">
    <location>
        <begin position="477"/>
        <end position="510"/>
    </location>
</feature>
<dbReference type="Pfam" id="PF21982">
    <property type="entry name" value="RecX_HTH1"/>
    <property type="match status" value="1"/>
</dbReference>
<dbReference type="GO" id="GO:0005737">
    <property type="term" value="C:cytoplasm"/>
    <property type="evidence" value="ECO:0007669"/>
    <property type="project" value="UniProtKB-SubCell"/>
</dbReference>
<accession>A0A6P6S748</accession>
<gene>
    <name evidence="9" type="primary">LOC113688193</name>
</gene>
<dbReference type="InterPro" id="IPR053926">
    <property type="entry name" value="RecX_HTH_1st"/>
</dbReference>
<evidence type="ECO:0000259" key="5">
    <source>
        <dbReference type="Pfam" id="PF02631"/>
    </source>
</evidence>
<dbReference type="GO" id="GO:0006282">
    <property type="term" value="P:regulation of DNA repair"/>
    <property type="evidence" value="ECO:0007669"/>
    <property type="project" value="InterPro"/>
</dbReference>
<dbReference type="PANTHER" id="PTHR33602">
    <property type="entry name" value="REGULATORY PROTEIN RECX FAMILY PROTEIN"/>
    <property type="match status" value="1"/>
</dbReference>
<comment type="similarity">
    <text evidence="2">Belongs to the RecX family.</text>
</comment>
<dbReference type="OrthoDB" id="543346at2759"/>
<dbReference type="InterPro" id="IPR053924">
    <property type="entry name" value="RecX_HTH_2nd"/>
</dbReference>
<dbReference type="InterPro" id="IPR053925">
    <property type="entry name" value="RecX_HTH_3rd"/>
</dbReference>
<dbReference type="RefSeq" id="XP_027061721.2">
    <property type="nucleotide sequence ID" value="XM_027205920.2"/>
</dbReference>
<keyword evidence="4" id="KW-0963">Cytoplasm</keyword>
<dbReference type="Pfam" id="PF02631">
    <property type="entry name" value="RecX_HTH2"/>
    <property type="match status" value="1"/>
</dbReference>
<dbReference type="GeneID" id="113688193"/>
<evidence type="ECO:0000256" key="2">
    <source>
        <dbReference type="ARBA" id="ARBA00009695"/>
    </source>
</evidence>
<keyword evidence="8" id="KW-1185">Reference proteome</keyword>
<dbReference type="InterPro" id="IPR036388">
    <property type="entry name" value="WH-like_DNA-bd_sf"/>
</dbReference>
<evidence type="ECO:0000259" key="6">
    <source>
        <dbReference type="Pfam" id="PF21981"/>
    </source>
</evidence>
<reference evidence="9" key="2">
    <citation type="submission" date="2025-08" db="UniProtKB">
        <authorList>
            <consortium name="RefSeq"/>
        </authorList>
    </citation>
    <scope>IDENTIFICATION</scope>
    <source>
        <tissue evidence="9">Leaves</tissue>
    </source>
</reference>
<evidence type="ECO:0000256" key="1">
    <source>
        <dbReference type="ARBA" id="ARBA00004496"/>
    </source>
</evidence>
<feature type="domain" description="RecX first three-helical" evidence="7">
    <location>
        <begin position="435"/>
        <end position="468"/>
    </location>
</feature>
<sequence>MIPLSNSKPIMAISSANLIPRTAIQLQRQVLLIPWVKRKMKIGIISCSRRRDYSNSVPVRYIPKKLLENKEPEASFYSPSNGLGDVKIHGTNSSESNGKRFELSKSEQTSCSTRSFVLGSKLRNLNENAIHNISNDVTLDGGRVVESNVPRIGISDSAQTSCSSRGFVADTEFQYQKEREKPVTGLDTSKVVQSNLEGMEHFKGAQTSCSSTSFVVDMEFQSQIEKPTNSLKADVGLDTITVAGSNEDRRELSKRAQTSCSGRSFVVGAEFLNENEKPIDNLDCDVGSASNRAVRSNMQRSELSKSVQTSCSSRSFVGDTEFQDQNENPINSIKNNIGFGTSRVVQSNEQRRDLSKSAQTSSCGQICIVDNKFQSQYAKRIDYHAGLGIGEELDDHMQYDSYEVMEELEGFSEEESNQDHRIQGSRIKKDVEKLAIELLATRAYTAVELRKKLLGKEFPVWVVDAVITDFQTRGFINDGLYAETFSRSRWSSSTWGPRRIKKALYSKGVSIMDTEKAIKLVFNDASACEDEESGLGISKRSMDHLFSQASKQWLRSCGASTETRKSRIVRWLQYRGFNWSIINSVLKKLESHYPS</sequence>
<evidence type="ECO:0000256" key="3">
    <source>
        <dbReference type="ARBA" id="ARBA00018111"/>
    </source>
</evidence>
<reference evidence="8" key="1">
    <citation type="journal article" date="2025" name="Foods">
        <title>Unveiling the Microbial Signatures of Arabica Coffee Cherries: Insights into Ripeness Specific Diversity, Functional Traits, and Implications for Quality and Safety.</title>
        <authorList>
            <consortium name="RefSeq"/>
            <person name="Tenea G.N."/>
            <person name="Cifuentes V."/>
            <person name="Reyes P."/>
            <person name="Cevallos-Vallejos M."/>
        </authorList>
    </citation>
    <scope>NUCLEOTIDE SEQUENCE [LARGE SCALE GENOMIC DNA]</scope>
</reference>
<evidence type="ECO:0000256" key="4">
    <source>
        <dbReference type="ARBA" id="ARBA00022490"/>
    </source>
</evidence>
<evidence type="ECO:0000313" key="8">
    <source>
        <dbReference type="Proteomes" id="UP001652660"/>
    </source>
</evidence>